<evidence type="ECO:0000313" key="3">
    <source>
        <dbReference type="Proteomes" id="UP001605036"/>
    </source>
</evidence>
<dbReference type="InterPro" id="IPR039928">
    <property type="entry name" value="LNK"/>
</dbReference>
<feature type="compositionally biased region" description="Polar residues" evidence="1">
    <location>
        <begin position="396"/>
        <end position="411"/>
    </location>
</feature>
<feature type="region of interest" description="Disordered" evidence="1">
    <location>
        <begin position="348"/>
        <end position="434"/>
    </location>
</feature>
<reference evidence="2 3" key="1">
    <citation type="submission" date="2024-09" db="EMBL/GenBank/DDBJ databases">
        <title>Chromosome-scale assembly of Riccia fluitans.</title>
        <authorList>
            <person name="Paukszto L."/>
            <person name="Sawicki J."/>
            <person name="Karawczyk K."/>
            <person name="Piernik-Szablinska J."/>
            <person name="Szczecinska M."/>
            <person name="Mazdziarz M."/>
        </authorList>
    </citation>
    <scope>NUCLEOTIDE SEQUENCE [LARGE SCALE GENOMIC DNA]</scope>
    <source>
        <strain evidence="2">Rf_01</strain>
        <tissue evidence="2">Aerial parts of the thallus</tissue>
    </source>
</reference>
<organism evidence="2 3">
    <name type="scientific">Riccia fluitans</name>
    <dbReference type="NCBI Taxonomy" id="41844"/>
    <lineage>
        <taxon>Eukaryota</taxon>
        <taxon>Viridiplantae</taxon>
        <taxon>Streptophyta</taxon>
        <taxon>Embryophyta</taxon>
        <taxon>Marchantiophyta</taxon>
        <taxon>Marchantiopsida</taxon>
        <taxon>Marchantiidae</taxon>
        <taxon>Marchantiales</taxon>
        <taxon>Ricciaceae</taxon>
        <taxon>Riccia</taxon>
    </lineage>
</organism>
<feature type="region of interest" description="Disordered" evidence="1">
    <location>
        <begin position="283"/>
        <end position="303"/>
    </location>
</feature>
<name>A0ABD1YGW3_9MARC</name>
<dbReference type="PANTHER" id="PTHR33334:SF5">
    <property type="entry name" value="PROTEIN LNK2"/>
    <property type="match status" value="1"/>
</dbReference>
<feature type="region of interest" description="Disordered" evidence="1">
    <location>
        <begin position="863"/>
        <end position="885"/>
    </location>
</feature>
<evidence type="ECO:0000313" key="2">
    <source>
        <dbReference type="EMBL" id="KAL2630031.1"/>
    </source>
</evidence>
<proteinExistence type="predicted"/>
<evidence type="ECO:0000256" key="1">
    <source>
        <dbReference type="SAM" id="MobiDB-lite"/>
    </source>
</evidence>
<sequence>MAPLEGWYDSEESANPWKISGTFRGGLWASDPVEHMNDPQGQSSWIPAGDCQKLFRQVPPGKTSSANLPTQQIADGRPVQGVLQLRGERSNVLHPTTFPVDIKDHGGRNFSEEIFIFPDVNTAVVDCPPQNMYGENYVSSNPARLLDMDEVTGDGVNVGRQNLISETANHFDQISGLDSPRRITWYRRLNVRRNRETQFAAERRDTTGLTFWSTPRTFSALASDDTGDSLPSTRSESFEGSHPGTEVKMKQISVEQVPNLIPDRNGNMQGIREASTPGGVQAGEISQPSVPLENSQTTEHNRRGGYLDTKYILPGIRFSRDDTGQSSMSRPQLGMLASQTQQNSHIPFQERGGLNDLSGRNIETWSPPVRGGDHFSAEQLSLQVGRASPLRRPASASRNYLQDGSSQSPQEPHQPLYRTPLQHPPPQPNEQMVERQQSVRNIVNEYSCASLTPQQQFQCTTVDGTGQSRSHQVENSSWQHFMEEFGHDAAYKPRQLSIPHESPRDVGFEGMSPDASGHHPDLTPNVVLVIQQLQAAIRRLDVGTRTCIRDALYRLARSAKERRSYRGELGELDSITMTSCVTGESYYNVSRCQSETQTNHLDRSIASLLFNTRPFREHAQQPAQKSESASQPVAGVQSGPWQWSSTGMICRDRASSTNNCVEPEDGALRIPLGNPLDATGEASSSVNGFRTPSSTVSHSRIYHSNLVCADNPRYPDSYEPLGTQEHGVNIPLSSSKRPVVSTNEVLNFGRLALPSQSTMMIPEGIRPEGISGCHDRRELELDVDHSFGSESRLVNLYQQSGVMFHRKVEGDDLAVDAGIQENSRLVNSFYDGVGNFESKVPNQFTYPDGYRLMTVRNGLNGGQRFGPDMNSLTTSRCNDPSGKLV</sequence>
<feature type="region of interest" description="Disordered" evidence="1">
    <location>
        <begin position="617"/>
        <end position="638"/>
    </location>
</feature>
<keyword evidence="3" id="KW-1185">Reference proteome</keyword>
<gene>
    <name evidence="2" type="ORF">R1flu_014717</name>
</gene>
<comment type="caution">
    <text evidence="2">The sequence shown here is derived from an EMBL/GenBank/DDBJ whole genome shotgun (WGS) entry which is preliminary data.</text>
</comment>
<feature type="compositionally biased region" description="Polar residues" evidence="1">
    <location>
        <begin position="621"/>
        <end position="631"/>
    </location>
</feature>
<protein>
    <submittedName>
        <fullName evidence="2">Uncharacterized protein</fullName>
    </submittedName>
</protein>
<dbReference type="Proteomes" id="UP001605036">
    <property type="component" value="Unassembled WGS sequence"/>
</dbReference>
<feature type="compositionally biased region" description="Polar residues" evidence="1">
    <location>
        <begin position="284"/>
        <end position="298"/>
    </location>
</feature>
<accession>A0ABD1YGW3</accession>
<feature type="region of interest" description="Disordered" evidence="1">
    <location>
        <begin position="222"/>
        <end position="245"/>
    </location>
</feature>
<dbReference type="AlphaFoldDB" id="A0ABD1YGW3"/>
<dbReference type="PANTHER" id="PTHR33334">
    <property type="entry name" value="PROTEIN LNK1"/>
    <property type="match status" value="1"/>
</dbReference>
<dbReference type="EMBL" id="JBHFFA010000004">
    <property type="protein sequence ID" value="KAL2630031.1"/>
    <property type="molecule type" value="Genomic_DNA"/>
</dbReference>